<accession>A0A6A4HH21</accession>
<proteinExistence type="predicted"/>
<name>A0A6A4HH21_9AGAR</name>
<reference evidence="1" key="1">
    <citation type="journal article" date="2019" name="Environ. Microbiol.">
        <title>Fungal ecological strategies reflected in gene transcription - a case study of two litter decomposers.</title>
        <authorList>
            <person name="Barbi F."/>
            <person name="Kohler A."/>
            <person name="Barry K."/>
            <person name="Baskaran P."/>
            <person name="Daum C."/>
            <person name="Fauchery L."/>
            <person name="Ihrmark K."/>
            <person name="Kuo A."/>
            <person name="LaButti K."/>
            <person name="Lipzen A."/>
            <person name="Morin E."/>
            <person name="Grigoriev I.V."/>
            <person name="Henrissat B."/>
            <person name="Lindahl B."/>
            <person name="Martin F."/>
        </authorList>
    </citation>
    <scope>NUCLEOTIDE SEQUENCE</scope>
    <source>
        <strain evidence="1">JB14</strain>
    </source>
</reference>
<protein>
    <submittedName>
        <fullName evidence="1">Uncharacterized protein</fullName>
    </submittedName>
</protein>
<dbReference type="AlphaFoldDB" id="A0A6A4HH21"/>
<dbReference type="EMBL" id="ML769505">
    <property type="protein sequence ID" value="KAE9396970.1"/>
    <property type="molecule type" value="Genomic_DNA"/>
</dbReference>
<evidence type="ECO:0000313" key="2">
    <source>
        <dbReference type="Proteomes" id="UP000799118"/>
    </source>
</evidence>
<sequence>MFNRAFAMRGWYFSCFASSQRQLTAASLVYPFTSLRSSRIIERAAEMAAWIFSCFASLDRQSMVTCLTCKH</sequence>
<evidence type="ECO:0000313" key="1">
    <source>
        <dbReference type="EMBL" id="KAE9396970.1"/>
    </source>
</evidence>
<keyword evidence="2" id="KW-1185">Reference proteome</keyword>
<gene>
    <name evidence="1" type="ORF">BT96DRAFT_921795</name>
</gene>
<organism evidence="1 2">
    <name type="scientific">Gymnopus androsaceus JB14</name>
    <dbReference type="NCBI Taxonomy" id="1447944"/>
    <lineage>
        <taxon>Eukaryota</taxon>
        <taxon>Fungi</taxon>
        <taxon>Dikarya</taxon>
        <taxon>Basidiomycota</taxon>
        <taxon>Agaricomycotina</taxon>
        <taxon>Agaricomycetes</taxon>
        <taxon>Agaricomycetidae</taxon>
        <taxon>Agaricales</taxon>
        <taxon>Marasmiineae</taxon>
        <taxon>Omphalotaceae</taxon>
        <taxon>Gymnopus</taxon>
    </lineage>
</organism>
<dbReference type="Proteomes" id="UP000799118">
    <property type="component" value="Unassembled WGS sequence"/>
</dbReference>